<accession>A0A4Y2UW37</accession>
<dbReference type="Proteomes" id="UP000499080">
    <property type="component" value="Unassembled WGS sequence"/>
</dbReference>
<keyword evidence="2" id="KW-1185">Reference proteome</keyword>
<comment type="caution">
    <text evidence="1">The sequence shown here is derived from an EMBL/GenBank/DDBJ whole genome shotgun (WGS) entry which is preliminary data.</text>
</comment>
<organism evidence="1 2">
    <name type="scientific">Araneus ventricosus</name>
    <name type="common">Orbweaver spider</name>
    <name type="synonym">Epeira ventricosa</name>
    <dbReference type="NCBI Taxonomy" id="182803"/>
    <lineage>
        <taxon>Eukaryota</taxon>
        <taxon>Metazoa</taxon>
        <taxon>Ecdysozoa</taxon>
        <taxon>Arthropoda</taxon>
        <taxon>Chelicerata</taxon>
        <taxon>Arachnida</taxon>
        <taxon>Araneae</taxon>
        <taxon>Araneomorphae</taxon>
        <taxon>Entelegynae</taxon>
        <taxon>Araneoidea</taxon>
        <taxon>Araneidae</taxon>
        <taxon>Araneus</taxon>
    </lineage>
</organism>
<proteinExistence type="predicted"/>
<evidence type="ECO:0000313" key="1">
    <source>
        <dbReference type="EMBL" id="GBO15936.1"/>
    </source>
</evidence>
<sequence>MPIRRRVPPVARTYMPRQAVRTTGFAISEITEGVFLFPISEAFRITRVRLTRSRRRVPPVASTYMPHQAARTTSSSHLYATSGGAYHRWLAMICPIRRLYHRWLALECFIRRCVPPTI</sequence>
<evidence type="ECO:0000313" key="2">
    <source>
        <dbReference type="Proteomes" id="UP000499080"/>
    </source>
</evidence>
<protein>
    <submittedName>
        <fullName evidence="1">Uncharacterized protein</fullName>
    </submittedName>
</protein>
<gene>
    <name evidence="1" type="ORF">AVEN_104758_1</name>
</gene>
<name>A0A4Y2UW37_ARAVE</name>
<dbReference type="AlphaFoldDB" id="A0A4Y2UW37"/>
<dbReference type="EMBL" id="BGPR01039881">
    <property type="protein sequence ID" value="GBO15936.1"/>
    <property type="molecule type" value="Genomic_DNA"/>
</dbReference>
<reference evidence="1 2" key="1">
    <citation type="journal article" date="2019" name="Sci. Rep.">
        <title>Orb-weaving spider Araneus ventricosus genome elucidates the spidroin gene catalogue.</title>
        <authorList>
            <person name="Kono N."/>
            <person name="Nakamura H."/>
            <person name="Ohtoshi R."/>
            <person name="Moran D.A.P."/>
            <person name="Shinohara A."/>
            <person name="Yoshida Y."/>
            <person name="Fujiwara M."/>
            <person name="Mori M."/>
            <person name="Tomita M."/>
            <person name="Arakawa K."/>
        </authorList>
    </citation>
    <scope>NUCLEOTIDE SEQUENCE [LARGE SCALE GENOMIC DNA]</scope>
</reference>